<dbReference type="InterPro" id="IPR036770">
    <property type="entry name" value="Ankyrin_rpt-contain_sf"/>
</dbReference>
<evidence type="ECO:0000256" key="3">
    <source>
        <dbReference type="SAM" id="MobiDB-lite"/>
    </source>
</evidence>
<dbReference type="InterPro" id="IPR002110">
    <property type="entry name" value="Ankyrin_rpt"/>
</dbReference>
<keyword evidence="1" id="KW-0677">Repeat</keyword>
<gene>
    <name evidence="4" type="ORF">METZ01_LOCUS116307</name>
</gene>
<dbReference type="SMART" id="SM00248">
    <property type="entry name" value="ANK"/>
    <property type="match status" value="2"/>
</dbReference>
<evidence type="ECO:0000256" key="2">
    <source>
        <dbReference type="ARBA" id="ARBA00023043"/>
    </source>
</evidence>
<dbReference type="PANTHER" id="PTHR24171">
    <property type="entry name" value="ANKYRIN REPEAT DOMAIN-CONTAINING PROTEIN 39-RELATED"/>
    <property type="match status" value="1"/>
</dbReference>
<dbReference type="EMBL" id="UINC01014981">
    <property type="protein sequence ID" value="SVA63453.1"/>
    <property type="molecule type" value="Genomic_DNA"/>
</dbReference>
<evidence type="ECO:0000256" key="1">
    <source>
        <dbReference type="ARBA" id="ARBA00022737"/>
    </source>
</evidence>
<feature type="compositionally biased region" description="Basic and acidic residues" evidence="3">
    <location>
        <begin position="128"/>
        <end position="142"/>
    </location>
</feature>
<dbReference type="PROSITE" id="PS50088">
    <property type="entry name" value="ANK_REPEAT"/>
    <property type="match status" value="1"/>
</dbReference>
<feature type="compositionally biased region" description="Polar residues" evidence="3">
    <location>
        <begin position="11"/>
        <end position="21"/>
    </location>
</feature>
<evidence type="ECO:0000313" key="4">
    <source>
        <dbReference type="EMBL" id="SVA63453.1"/>
    </source>
</evidence>
<dbReference type="Gene3D" id="1.25.40.20">
    <property type="entry name" value="Ankyrin repeat-containing domain"/>
    <property type="match status" value="1"/>
</dbReference>
<dbReference type="SUPFAM" id="SSF48403">
    <property type="entry name" value="Ankyrin repeat"/>
    <property type="match status" value="1"/>
</dbReference>
<sequence>MAAGCDGEINKPSTAGASSASEPVEATNLFHAAELGDLKVLQQFIGQGGSVTNRHADNGQTALHYAAWGGNTNTVAWLIGQKADVNALDNEGKSPLDFAWMPRAETARELLHSTGAKAGSELSPPAKPEAKVELPKEEAAKP</sequence>
<feature type="region of interest" description="Disordered" evidence="3">
    <location>
        <begin position="109"/>
        <end position="142"/>
    </location>
</feature>
<protein>
    <submittedName>
        <fullName evidence="4">Uncharacterized protein</fullName>
    </submittedName>
</protein>
<name>A0A381XGR3_9ZZZZ</name>
<organism evidence="4">
    <name type="scientific">marine metagenome</name>
    <dbReference type="NCBI Taxonomy" id="408172"/>
    <lineage>
        <taxon>unclassified sequences</taxon>
        <taxon>metagenomes</taxon>
        <taxon>ecological metagenomes</taxon>
    </lineage>
</organism>
<reference evidence="4" key="1">
    <citation type="submission" date="2018-05" db="EMBL/GenBank/DDBJ databases">
        <authorList>
            <person name="Lanie J.A."/>
            <person name="Ng W.-L."/>
            <person name="Kazmierczak K.M."/>
            <person name="Andrzejewski T.M."/>
            <person name="Davidsen T.M."/>
            <person name="Wayne K.J."/>
            <person name="Tettelin H."/>
            <person name="Glass J.I."/>
            <person name="Rusch D."/>
            <person name="Podicherti R."/>
            <person name="Tsui H.-C.T."/>
            <person name="Winkler M.E."/>
        </authorList>
    </citation>
    <scope>NUCLEOTIDE SEQUENCE</scope>
</reference>
<accession>A0A381XGR3</accession>
<proteinExistence type="predicted"/>
<feature type="region of interest" description="Disordered" evidence="3">
    <location>
        <begin position="1"/>
        <end position="22"/>
    </location>
</feature>
<dbReference type="Pfam" id="PF12796">
    <property type="entry name" value="Ank_2"/>
    <property type="match status" value="1"/>
</dbReference>
<keyword evidence="2" id="KW-0040">ANK repeat</keyword>
<dbReference type="AlphaFoldDB" id="A0A381XGR3"/>
<dbReference type="PROSITE" id="PS50297">
    <property type="entry name" value="ANK_REP_REGION"/>
    <property type="match status" value="1"/>
</dbReference>